<dbReference type="EMBL" id="CAEZTY010000036">
    <property type="protein sequence ID" value="CAB4586909.1"/>
    <property type="molecule type" value="Genomic_DNA"/>
</dbReference>
<dbReference type="CDD" id="cd03114">
    <property type="entry name" value="MMAA-like"/>
    <property type="match status" value="1"/>
</dbReference>
<evidence type="ECO:0000256" key="1">
    <source>
        <dbReference type="ARBA" id="ARBA00009625"/>
    </source>
</evidence>
<evidence type="ECO:0000313" key="3">
    <source>
        <dbReference type="EMBL" id="CAB4371646.1"/>
    </source>
</evidence>
<name>A0A6J6RMA5_9ZZZZ</name>
<feature type="domain" description="AAA+ ATPase" evidence="2">
    <location>
        <begin position="54"/>
        <end position="226"/>
    </location>
</feature>
<dbReference type="EMBL" id="CAEUNJ010000036">
    <property type="protein sequence ID" value="CAB4371646.1"/>
    <property type="molecule type" value="Genomic_DNA"/>
</dbReference>
<dbReference type="NCBIfam" id="NF006958">
    <property type="entry name" value="PRK09435.1"/>
    <property type="match status" value="1"/>
</dbReference>
<sequence length="332" mass="34725">MTDPAEDAVSLIEGIRSGDRRSLARAITFAESTRPEHRVIADAVLEAVLPSTGNAVRVGISGPPGVGKSTFIEAIGNHIISQGLRLAVLAVDPSSRLTGGSILGDKTRMGELANQPNAFIRPSPGGTQLGGVARRTREAMLLCEAAGFDVVIVETIGVGQSEVAVSDMVDLFALLVSPGGGDELQGIKRGIMELADLVIVNKADGDLAAAAARTRGDYASAVHLLRPKWNAWATEVVACSALNGVGVSEVWDAVMLFRSTVTANGELLEARSAQATAWLWSEIGDTLLERFRADLHVADLLPEIESAVSGGRVTPAKAALQLLQAFGTTETD</sequence>
<organism evidence="5">
    <name type="scientific">freshwater metagenome</name>
    <dbReference type="NCBI Taxonomy" id="449393"/>
    <lineage>
        <taxon>unclassified sequences</taxon>
        <taxon>metagenomes</taxon>
        <taxon>ecological metagenomes</taxon>
    </lineage>
</organism>
<accession>A0A6J6RMA5</accession>
<dbReference type="PANTHER" id="PTHR23408:SF3">
    <property type="entry name" value="METHYLMALONIC ACIDURIA TYPE A PROTEIN, MITOCHONDRIAL"/>
    <property type="match status" value="1"/>
</dbReference>
<dbReference type="Gene3D" id="1.10.287.130">
    <property type="match status" value="1"/>
</dbReference>
<protein>
    <submittedName>
        <fullName evidence="5">Unannotated protein</fullName>
    </submittedName>
</protein>
<proteinExistence type="inferred from homology"/>
<evidence type="ECO:0000259" key="2">
    <source>
        <dbReference type="SMART" id="SM00382"/>
    </source>
</evidence>
<comment type="similarity">
    <text evidence="1">Belongs to the SIMIBI class G3E GTPase family. ArgK/MeaB subfamily.</text>
</comment>
<dbReference type="Gene3D" id="3.40.50.300">
    <property type="entry name" value="P-loop containing nucleotide triphosphate hydrolases"/>
    <property type="match status" value="1"/>
</dbReference>
<dbReference type="GO" id="GO:0005525">
    <property type="term" value="F:GTP binding"/>
    <property type="evidence" value="ECO:0007669"/>
    <property type="project" value="InterPro"/>
</dbReference>
<dbReference type="InterPro" id="IPR005129">
    <property type="entry name" value="GTPase_ArgK"/>
</dbReference>
<dbReference type="AlphaFoldDB" id="A0A6J6RMA5"/>
<dbReference type="InterPro" id="IPR027417">
    <property type="entry name" value="P-loop_NTPase"/>
</dbReference>
<dbReference type="NCBIfam" id="TIGR00750">
    <property type="entry name" value="lao"/>
    <property type="match status" value="1"/>
</dbReference>
<gene>
    <name evidence="4" type="ORF">UFOPK1762_01073</name>
    <name evidence="5" type="ORF">UFOPK2624_01862</name>
    <name evidence="6" type="ORF">UFOPK3785_01757</name>
    <name evidence="3" type="ORF">UFOPK4201_00966</name>
</gene>
<evidence type="ECO:0000313" key="5">
    <source>
        <dbReference type="EMBL" id="CAB4723204.1"/>
    </source>
</evidence>
<dbReference type="PANTHER" id="PTHR23408">
    <property type="entry name" value="METHYLMALONYL-COA MUTASE"/>
    <property type="match status" value="1"/>
</dbReference>
<dbReference type="EMBL" id="CAEZXY010000131">
    <property type="protein sequence ID" value="CAB4723204.1"/>
    <property type="molecule type" value="Genomic_DNA"/>
</dbReference>
<dbReference type="GO" id="GO:0005737">
    <property type="term" value="C:cytoplasm"/>
    <property type="evidence" value="ECO:0007669"/>
    <property type="project" value="TreeGrafter"/>
</dbReference>
<dbReference type="GO" id="GO:0003924">
    <property type="term" value="F:GTPase activity"/>
    <property type="evidence" value="ECO:0007669"/>
    <property type="project" value="InterPro"/>
</dbReference>
<dbReference type="EMBL" id="CAFBNJ010000126">
    <property type="protein sequence ID" value="CAB4964413.1"/>
    <property type="molecule type" value="Genomic_DNA"/>
</dbReference>
<evidence type="ECO:0000313" key="6">
    <source>
        <dbReference type="EMBL" id="CAB4964413.1"/>
    </source>
</evidence>
<evidence type="ECO:0000313" key="4">
    <source>
        <dbReference type="EMBL" id="CAB4586909.1"/>
    </source>
</evidence>
<reference evidence="5" key="1">
    <citation type="submission" date="2020-05" db="EMBL/GenBank/DDBJ databases">
        <authorList>
            <person name="Chiriac C."/>
            <person name="Salcher M."/>
            <person name="Ghai R."/>
            <person name="Kavagutti S V."/>
        </authorList>
    </citation>
    <scope>NUCLEOTIDE SEQUENCE</scope>
</reference>
<dbReference type="SMART" id="SM00382">
    <property type="entry name" value="AAA"/>
    <property type="match status" value="1"/>
</dbReference>
<dbReference type="SUPFAM" id="SSF52540">
    <property type="entry name" value="P-loop containing nucleoside triphosphate hydrolases"/>
    <property type="match status" value="1"/>
</dbReference>
<dbReference type="Gene3D" id="1.20.5.170">
    <property type="match status" value="1"/>
</dbReference>
<dbReference type="InterPro" id="IPR003593">
    <property type="entry name" value="AAA+_ATPase"/>
</dbReference>
<dbReference type="Pfam" id="PF03308">
    <property type="entry name" value="MeaB"/>
    <property type="match status" value="1"/>
</dbReference>